<accession>A0A5J5GM86</accession>
<evidence type="ECO:0000313" key="8">
    <source>
        <dbReference type="EMBL" id="KAA9009157.1"/>
    </source>
</evidence>
<dbReference type="EMBL" id="VYQE01000002">
    <property type="protein sequence ID" value="KAA9009157.1"/>
    <property type="molecule type" value="Genomic_DNA"/>
</dbReference>
<dbReference type="InterPro" id="IPR011701">
    <property type="entry name" value="MFS"/>
</dbReference>
<feature type="transmembrane region" description="Helical" evidence="6">
    <location>
        <begin position="333"/>
        <end position="356"/>
    </location>
</feature>
<feature type="transmembrane region" description="Helical" evidence="6">
    <location>
        <begin position="42"/>
        <end position="61"/>
    </location>
</feature>
<evidence type="ECO:0000256" key="3">
    <source>
        <dbReference type="ARBA" id="ARBA00022692"/>
    </source>
</evidence>
<keyword evidence="9" id="KW-1185">Reference proteome</keyword>
<dbReference type="Proteomes" id="UP000326554">
    <property type="component" value="Unassembled WGS sequence"/>
</dbReference>
<keyword evidence="3 6" id="KW-0812">Transmembrane</keyword>
<dbReference type="RefSeq" id="WP_150444690.1">
    <property type="nucleotide sequence ID" value="NZ_VYQE01000002.1"/>
</dbReference>
<evidence type="ECO:0000256" key="2">
    <source>
        <dbReference type="ARBA" id="ARBA00022475"/>
    </source>
</evidence>
<evidence type="ECO:0000259" key="7">
    <source>
        <dbReference type="PROSITE" id="PS50850"/>
    </source>
</evidence>
<feature type="transmembrane region" description="Helical" evidence="6">
    <location>
        <begin position="204"/>
        <end position="224"/>
    </location>
</feature>
<dbReference type="PANTHER" id="PTHR43124">
    <property type="entry name" value="PURINE EFFLUX PUMP PBUE"/>
    <property type="match status" value="1"/>
</dbReference>
<dbReference type="InterPro" id="IPR036259">
    <property type="entry name" value="MFS_trans_sf"/>
</dbReference>
<dbReference type="Gene3D" id="1.20.1250.20">
    <property type="entry name" value="MFS general substrate transporter like domains"/>
    <property type="match status" value="1"/>
</dbReference>
<keyword evidence="5 6" id="KW-0472">Membrane</keyword>
<feature type="transmembrane region" description="Helical" evidence="6">
    <location>
        <begin position="97"/>
        <end position="116"/>
    </location>
</feature>
<feature type="domain" description="Major facilitator superfamily (MFS) profile" evidence="7">
    <location>
        <begin position="6"/>
        <end position="387"/>
    </location>
</feature>
<feature type="transmembrane region" description="Helical" evidence="6">
    <location>
        <begin position="299"/>
        <end position="321"/>
    </location>
</feature>
<feature type="transmembrane region" description="Helical" evidence="6">
    <location>
        <begin position="274"/>
        <end position="293"/>
    </location>
</feature>
<keyword evidence="4 6" id="KW-1133">Transmembrane helix</keyword>
<protein>
    <submittedName>
        <fullName evidence="8">YbfB/YjiJ family MFS transporter</fullName>
    </submittedName>
</protein>
<evidence type="ECO:0000256" key="6">
    <source>
        <dbReference type="SAM" id="Phobius"/>
    </source>
</evidence>
<comment type="subcellular location">
    <subcellularLocation>
        <location evidence="1">Cell membrane</location>
        <topology evidence="1">Multi-pass membrane protein</topology>
    </subcellularLocation>
</comment>
<dbReference type="Pfam" id="PF07690">
    <property type="entry name" value="MFS_1"/>
    <property type="match status" value="1"/>
</dbReference>
<evidence type="ECO:0000256" key="1">
    <source>
        <dbReference type="ARBA" id="ARBA00004651"/>
    </source>
</evidence>
<evidence type="ECO:0000256" key="5">
    <source>
        <dbReference type="ARBA" id="ARBA00023136"/>
    </source>
</evidence>
<comment type="caution">
    <text evidence="8">The sequence shown here is derived from an EMBL/GenBank/DDBJ whole genome shotgun (WGS) entry which is preliminary data.</text>
</comment>
<gene>
    <name evidence="8" type="ORF">F3S47_07840</name>
</gene>
<dbReference type="PROSITE" id="PS50850">
    <property type="entry name" value="MFS"/>
    <property type="match status" value="1"/>
</dbReference>
<dbReference type="AlphaFoldDB" id="A0A5J5GM86"/>
<organism evidence="8 9">
    <name type="scientific">Histidinibacterium aquaticum</name>
    <dbReference type="NCBI Taxonomy" id="2613962"/>
    <lineage>
        <taxon>Bacteria</taxon>
        <taxon>Pseudomonadati</taxon>
        <taxon>Pseudomonadota</taxon>
        <taxon>Alphaproteobacteria</taxon>
        <taxon>Rhodobacterales</taxon>
        <taxon>Paracoccaceae</taxon>
        <taxon>Histidinibacterium</taxon>
    </lineage>
</organism>
<dbReference type="PANTHER" id="PTHR43124:SF3">
    <property type="entry name" value="CHLORAMPHENICOL EFFLUX PUMP RV0191"/>
    <property type="match status" value="1"/>
</dbReference>
<evidence type="ECO:0000256" key="4">
    <source>
        <dbReference type="ARBA" id="ARBA00022989"/>
    </source>
</evidence>
<dbReference type="InterPro" id="IPR020846">
    <property type="entry name" value="MFS_dom"/>
</dbReference>
<evidence type="ECO:0000313" key="9">
    <source>
        <dbReference type="Proteomes" id="UP000326554"/>
    </source>
</evidence>
<proteinExistence type="predicted"/>
<sequence length="394" mass="41108">MNDFHSLSAAGFAATAISYGPGRMGFGLFVPELRTAFDMSTSAVGYISSLGFLGFFLALLIAQPLLTRRGPEFPVISGLLSATVGMATVAAAPNLAVLAVGVFFTASSAGFAWTPFNDAVHRKIREVDRPLALSEISTGTSLGIFGAGFAALAMVYAGLSWRMCWAFFATAAALALFANWFALRHVEKDDREMPPGAWREMLRVAALPLFVIAFVYGTVSAIYISFAGDHFVDSGGLPGIPVQATPAVVFMVYGACGLAGLLTGRLKRAIGLAWLLRLLMLSAAVSVSLVVLFPGSWAGLGVSAGLQGVHVMMTSAVLAFWSEKLFPGFPSLSFTSALLATAAGSVLGPSLAGLASDVFGDWTMFLGTAALPALTALAVRSRFAGEEPVRPEAA</sequence>
<dbReference type="GO" id="GO:0022857">
    <property type="term" value="F:transmembrane transporter activity"/>
    <property type="evidence" value="ECO:0007669"/>
    <property type="project" value="InterPro"/>
</dbReference>
<feature type="transmembrane region" description="Helical" evidence="6">
    <location>
        <begin position="73"/>
        <end position="91"/>
    </location>
</feature>
<feature type="transmembrane region" description="Helical" evidence="6">
    <location>
        <begin position="244"/>
        <end position="262"/>
    </location>
</feature>
<feature type="transmembrane region" description="Helical" evidence="6">
    <location>
        <begin position="136"/>
        <end position="159"/>
    </location>
</feature>
<dbReference type="GO" id="GO:0005886">
    <property type="term" value="C:plasma membrane"/>
    <property type="evidence" value="ECO:0007669"/>
    <property type="project" value="UniProtKB-SubCell"/>
</dbReference>
<name>A0A5J5GM86_9RHOB</name>
<dbReference type="SUPFAM" id="SSF103473">
    <property type="entry name" value="MFS general substrate transporter"/>
    <property type="match status" value="1"/>
</dbReference>
<feature type="transmembrane region" description="Helical" evidence="6">
    <location>
        <begin position="165"/>
        <end position="183"/>
    </location>
</feature>
<dbReference type="InterPro" id="IPR050189">
    <property type="entry name" value="MFS_Efflux_Transporters"/>
</dbReference>
<keyword evidence="2" id="KW-1003">Cell membrane</keyword>
<reference evidence="8 9" key="1">
    <citation type="submission" date="2019-09" db="EMBL/GenBank/DDBJ databases">
        <authorList>
            <person name="Park J.-S."/>
            <person name="Choi H.-J."/>
        </authorList>
    </citation>
    <scope>NUCLEOTIDE SEQUENCE [LARGE SCALE GENOMIC DNA]</scope>
    <source>
        <strain evidence="8 9">176SS1-4</strain>
    </source>
</reference>
<feature type="transmembrane region" description="Helical" evidence="6">
    <location>
        <begin position="362"/>
        <end position="379"/>
    </location>
</feature>